<gene>
    <name evidence="3" type="ORF">ASU33_09995</name>
</gene>
<dbReference type="OrthoDB" id="871451at2"/>
<dbReference type="Pfam" id="PF00582">
    <property type="entry name" value="Usp"/>
    <property type="match status" value="1"/>
</dbReference>
<dbReference type="EMBL" id="LNAL01000006">
    <property type="protein sequence ID" value="KUG08485.1"/>
    <property type="molecule type" value="Genomic_DNA"/>
</dbReference>
<dbReference type="Proteomes" id="UP000054223">
    <property type="component" value="Unassembled WGS sequence"/>
</dbReference>
<keyword evidence="4" id="KW-1185">Reference proteome</keyword>
<evidence type="ECO:0000313" key="3">
    <source>
        <dbReference type="EMBL" id="KUG08485.1"/>
    </source>
</evidence>
<evidence type="ECO:0000313" key="4">
    <source>
        <dbReference type="Proteomes" id="UP000054223"/>
    </source>
</evidence>
<protein>
    <recommendedName>
        <fullName evidence="2">UspA domain-containing protein</fullName>
    </recommendedName>
</protein>
<dbReference type="AlphaFoldDB" id="A0A9X0HM37"/>
<feature type="compositionally biased region" description="Low complexity" evidence="1">
    <location>
        <begin position="275"/>
        <end position="289"/>
    </location>
</feature>
<comment type="caution">
    <text evidence="3">The sequence shown here is derived from an EMBL/GenBank/DDBJ whole genome shotgun (WGS) entry which is preliminary data.</text>
</comment>
<evidence type="ECO:0000256" key="1">
    <source>
        <dbReference type="SAM" id="MobiDB-lite"/>
    </source>
</evidence>
<feature type="region of interest" description="Disordered" evidence="1">
    <location>
        <begin position="275"/>
        <end position="296"/>
    </location>
</feature>
<sequence length="296" mass="31193">MGPTFIVITNFYPAARTALQYADALASSQGGRLVLLHINRASLYDPYVFAGEAWRRNELEQSADTAALLNQLAAQLRSPATVELTTDLLPELAQDLAVRYQPAVFVLGLPAANQNTTPVGTAALELLRAAQLPLLLVPVGTPAIPPQQVLVAADREAFALGSAAAGTAALLRNLGAELTVAYVSEVEDDGGCTSALRAVQHSGLADGHTLYLRGYLNSNCAEGLLEAQVETGADLLLLLARSRSYLGEVFHRSVTAQVIATAPVPVLVVPVTEPQPAEPQPAAYQPNNNSLLMPEA</sequence>
<name>A0A9X0HM37_SOLP1</name>
<dbReference type="Gene3D" id="3.40.50.12370">
    <property type="match status" value="1"/>
</dbReference>
<organism evidence="3 4">
    <name type="scientific">Solirubrum puertoriconensis</name>
    <dbReference type="NCBI Taxonomy" id="1751427"/>
    <lineage>
        <taxon>Bacteria</taxon>
        <taxon>Pseudomonadati</taxon>
        <taxon>Bacteroidota</taxon>
        <taxon>Cytophagia</taxon>
        <taxon>Cytophagales</taxon>
    </lineage>
</organism>
<dbReference type="SUPFAM" id="SSF52402">
    <property type="entry name" value="Adenine nucleotide alpha hydrolases-like"/>
    <property type="match status" value="2"/>
</dbReference>
<reference evidence="3 4" key="1">
    <citation type="submission" date="2015-11" db="EMBL/GenBank/DDBJ databases">
        <title>Solirubrum puertoriconensis gen. nov. an environmental bacteria isolated in Puerto Rico.</title>
        <authorList>
            <person name="Cuebas-Irizarry M.F."/>
            <person name="Montalvo-Rodriguez R."/>
        </authorList>
    </citation>
    <scope>NUCLEOTIDE SEQUENCE [LARGE SCALE GENOMIC DNA]</scope>
    <source>
        <strain evidence="3 4">MC1A</strain>
    </source>
</reference>
<dbReference type="InterPro" id="IPR006016">
    <property type="entry name" value="UspA"/>
</dbReference>
<proteinExistence type="predicted"/>
<evidence type="ECO:0000259" key="2">
    <source>
        <dbReference type="Pfam" id="PF00582"/>
    </source>
</evidence>
<feature type="domain" description="UspA" evidence="2">
    <location>
        <begin position="221"/>
        <end position="270"/>
    </location>
</feature>
<accession>A0A9X0HM37</accession>
<dbReference type="RefSeq" id="WP_059069997.1">
    <property type="nucleotide sequence ID" value="NZ_LNAL01000006.1"/>
</dbReference>